<dbReference type="EMBL" id="MTYJ01000108">
    <property type="protein sequence ID" value="OQV14217.1"/>
    <property type="molecule type" value="Genomic_DNA"/>
</dbReference>
<evidence type="ECO:0000313" key="2">
    <source>
        <dbReference type="EMBL" id="OQV14217.1"/>
    </source>
</evidence>
<evidence type="ECO:0000313" key="3">
    <source>
        <dbReference type="Proteomes" id="UP000192578"/>
    </source>
</evidence>
<keyword evidence="3" id="KW-1185">Reference proteome</keyword>
<protein>
    <submittedName>
        <fullName evidence="2">Uncharacterized protein</fullName>
    </submittedName>
</protein>
<reference evidence="3" key="1">
    <citation type="submission" date="2017-01" db="EMBL/GenBank/DDBJ databases">
        <title>Comparative genomics of anhydrobiosis in the tardigrade Hypsibius dujardini.</title>
        <authorList>
            <person name="Yoshida Y."/>
            <person name="Koutsovoulos G."/>
            <person name="Laetsch D."/>
            <person name="Stevens L."/>
            <person name="Kumar S."/>
            <person name="Horikawa D."/>
            <person name="Ishino K."/>
            <person name="Komine S."/>
            <person name="Tomita M."/>
            <person name="Blaxter M."/>
            <person name="Arakawa K."/>
        </authorList>
    </citation>
    <scope>NUCLEOTIDE SEQUENCE [LARGE SCALE GENOMIC DNA]</scope>
    <source>
        <strain evidence="3">Z151</strain>
    </source>
</reference>
<accession>A0A1W0WGA4</accession>
<gene>
    <name evidence="2" type="ORF">BV898_11572</name>
</gene>
<comment type="caution">
    <text evidence="2">The sequence shown here is derived from an EMBL/GenBank/DDBJ whole genome shotgun (WGS) entry which is preliminary data.</text>
</comment>
<dbReference type="AlphaFoldDB" id="A0A1W0WGA4"/>
<evidence type="ECO:0000256" key="1">
    <source>
        <dbReference type="SAM" id="MobiDB-lite"/>
    </source>
</evidence>
<organism evidence="2 3">
    <name type="scientific">Hypsibius exemplaris</name>
    <name type="common">Freshwater tardigrade</name>
    <dbReference type="NCBI Taxonomy" id="2072580"/>
    <lineage>
        <taxon>Eukaryota</taxon>
        <taxon>Metazoa</taxon>
        <taxon>Ecdysozoa</taxon>
        <taxon>Tardigrada</taxon>
        <taxon>Eutardigrada</taxon>
        <taxon>Parachela</taxon>
        <taxon>Hypsibioidea</taxon>
        <taxon>Hypsibiidae</taxon>
        <taxon>Hypsibius</taxon>
    </lineage>
</organism>
<name>A0A1W0WGA4_HYPEX</name>
<feature type="region of interest" description="Disordered" evidence="1">
    <location>
        <begin position="58"/>
        <end position="81"/>
    </location>
</feature>
<proteinExistence type="predicted"/>
<sequence length="91" mass="10241">MRVTIVLMVRRRSDGGSVDGLIEGLSRVRWRFRRGSVEGPMEVPMEIPSRVRWRVRRGSDGGSVEGPMEVQSRKCPCPTPQQGSAIYIRVS</sequence>
<dbReference type="Proteomes" id="UP000192578">
    <property type="component" value="Unassembled WGS sequence"/>
</dbReference>